<dbReference type="Pfam" id="PF01243">
    <property type="entry name" value="PNPOx_N"/>
    <property type="match status" value="1"/>
</dbReference>
<feature type="domain" description="Pyridoxamine 5'-phosphate oxidase N-terminal" evidence="1">
    <location>
        <begin position="30"/>
        <end position="107"/>
    </location>
</feature>
<protein>
    <recommendedName>
        <fullName evidence="1">Pyridoxamine 5'-phosphate oxidase N-terminal domain-containing protein</fullName>
    </recommendedName>
</protein>
<proteinExistence type="predicted"/>
<keyword evidence="3" id="KW-1185">Reference proteome</keyword>
<reference evidence="2 3" key="1">
    <citation type="submission" date="2020-08" db="EMBL/GenBank/DDBJ databases">
        <title>Sequencing the genomes of 1000 actinobacteria strains.</title>
        <authorList>
            <person name="Klenk H.-P."/>
        </authorList>
    </citation>
    <scope>NUCLEOTIDE SEQUENCE [LARGE SCALE GENOMIC DNA]</scope>
    <source>
        <strain evidence="2 3">DSM 28967</strain>
    </source>
</reference>
<dbReference type="InterPro" id="IPR012349">
    <property type="entry name" value="Split_barrel_FMN-bd"/>
</dbReference>
<comment type="caution">
    <text evidence="2">The sequence shown here is derived from an EMBL/GenBank/DDBJ whole genome shotgun (WGS) entry which is preliminary data.</text>
</comment>
<evidence type="ECO:0000313" key="3">
    <source>
        <dbReference type="Proteomes" id="UP000549971"/>
    </source>
</evidence>
<gene>
    <name evidence="2" type="ORF">HDA39_001868</name>
</gene>
<dbReference type="InterPro" id="IPR011576">
    <property type="entry name" value="Pyridox_Oxase_N"/>
</dbReference>
<dbReference type="Proteomes" id="UP000549971">
    <property type="component" value="Unassembled WGS sequence"/>
</dbReference>
<organism evidence="2 3">
    <name type="scientific">Kribbella italica</name>
    <dbReference type="NCBI Taxonomy" id="1540520"/>
    <lineage>
        <taxon>Bacteria</taxon>
        <taxon>Bacillati</taxon>
        <taxon>Actinomycetota</taxon>
        <taxon>Actinomycetes</taxon>
        <taxon>Propionibacteriales</taxon>
        <taxon>Kribbellaceae</taxon>
        <taxon>Kribbella</taxon>
    </lineage>
</organism>
<name>A0A7W9J4B4_9ACTN</name>
<sequence length="152" mass="16639">MTETNLPAPARPLATRKADALERLTTDIDAWVSTASPDGVPYLVPLSFLWNGATLILSTASRNPTSLNLQASGHLHLAVGGTRDVVLITGTAQRFTPTQEQGDTFAEKTGFDPRGLKATYPYFEVTPVRIQSWREANELDGRDLMLDGQWLV</sequence>
<evidence type="ECO:0000313" key="2">
    <source>
        <dbReference type="EMBL" id="MBB5835134.1"/>
    </source>
</evidence>
<dbReference type="RefSeq" id="WP_337925686.1">
    <property type="nucleotide sequence ID" value="NZ_JACHMY010000001.1"/>
</dbReference>
<dbReference type="EMBL" id="JACHMY010000001">
    <property type="protein sequence ID" value="MBB5835134.1"/>
    <property type="molecule type" value="Genomic_DNA"/>
</dbReference>
<accession>A0A7W9J4B4</accession>
<dbReference type="SUPFAM" id="SSF50475">
    <property type="entry name" value="FMN-binding split barrel"/>
    <property type="match status" value="1"/>
</dbReference>
<dbReference type="Gene3D" id="2.30.110.10">
    <property type="entry name" value="Electron Transport, Fmn-binding Protein, Chain A"/>
    <property type="match status" value="1"/>
</dbReference>
<dbReference type="AlphaFoldDB" id="A0A7W9J4B4"/>
<evidence type="ECO:0000259" key="1">
    <source>
        <dbReference type="Pfam" id="PF01243"/>
    </source>
</evidence>